<dbReference type="PANTHER" id="PTHR42646:SF2">
    <property type="entry name" value="5'-3' EXONUCLEASE FAMILY PROTEIN"/>
    <property type="match status" value="1"/>
</dbReference>
<dbReference type="SMART" id="SM00475">
    <property type="entry name" value="53EXOc"/>
    <property type="match status" value="1"/>
</dbReference>
<dbReference type="GO" id="GO:0003677">
    <property type="term" value="F:DNA binding"/>
    <property type="evidence" value="ECO:0007669"/>
    <property type="project" value="InterPro"/>
</dbReference>
<reference evidence="4 5" key="1">
    <citation type="journal article" date="2015" name="Nature">
        <title>rRNA introns, odd ribosomes, and small enigmatic genomes across a large radiation of phyla.</title>
        <authorList>
            <person name="Brown C.T."/>
            <person name="Hug L.A."/>
            <person name="Thomas B.C."/>
            <person name="Sharon I."/>
            <person name="Castelle C.J."/>
            <person name="Singh A."/>
            <person name="Wilkins M.J."/>
            <person name="Williams K.H."/>
            <person name="Banfield J.F."/>
        </authorList>
    </citation>
    <scope>NUCLEOTIDE SEQUENCE [LARGE SCALE GENOMIC DNA]</scope>
</reference>
<dbReference type="InterPro" id="IPR002421">
    <property type="entry name" value="5-3_exonuclease"/>
</dbReference>
<name>A0A0G1PMK0_9BACT</name>
<feature type="domain" description="5'-3' exonuclease" evidence="3">
    <location>
        <begin position="4"/>
        <end position="171"/>
    </location>
</feature>
<dbReference type="SUPFAM" id="SSF88723">
    <property type="entry name" value="PIN domain-like"/>
    <property type="match status" value="1"/>
</dbReference>
<dbReference type="Gene3D" id="3.40.50.1010">
    <property type="entry name" value="5'-nuclease"/>
    <property type="match status" value="1"/>
</dbReference>
<sequence>MEYQKPRLLLLDGNALLHRAWHAIPPLTTKDGLVVNAAYGFSMILERMLKQYAPTHMVVAWDRREKTFRHEEFAAYKAQREKKEQELYDQIPIIQNILKAHGIISVDARGYEADDIIGTYATQASKKEWETFIVTGDLDSLQLVDRHVHVVTFKKGVSETMEYDEAAVKER</sequence>
<dbReference type="CDD" id="cd09859">
    <property type="entry name" value="PIN_53EXO"/>
    <property type="match status" value="1"/>
</dbReference>
<dbReference type="EMBL" id="LCMG01000005">
    <property type="protein sequence ID" value="KKU34034.1"/>
    <property type="molecule type" value="Genomic_DNA"/>
</dbReference>
<keyword evidence="1" id="KW-0540">Nuclease</keyword>
<dbReference type="InterPro" id="IPR038969">
    <property type="entry name" value="FEN"/>
</dbReference>
<organism evidence="4 5">
    <name type="scientific">Candidatus Uhrbacteria bacterium GW2011_GWF2_46_218</name>
    <dbReference type="NCBI Taxonomy" id="1619001"/>
    <lineage>
        <taxon>Bacteria</taxon>
        <taxon>Candidatus Uhriibacteriota</taxon>
    </lineage>
</organism>
<dbReference type="PANTHER" id="PTHR42646">
    <property type="entry name" value="FLAP ENDONUCLEASE XNI"/>
    <property type="match status" value="1"/>
</dbReference>
<protein>
    <submittedName>
        <fullName evidence="4">Polymerase protein</fullName>
    </submittedName>
</protein>
<keyword evidence="2" id="KW-0378">Hydrolase</keyword>
<dbReference type="InterPro" id="IPR020046">
    <property type="entry name" value="5-3_exonucl_a-hlix_arch_N"/>
</dbReference>
<evidence type="ECO:0000313" key="5">
    <source>
        <dbReference type="Proteomes" id="UP000034705"/>
    </source>
</evidence>
<dbReference type="InterPro" id="IPR029060">
    <property type="entry name" value="PIN-like_dom_sf"/>
</dbReference>
<comment type="caution">
    <text evidence="4">The sequence shown here is derived from an EMBL/GenBank/DDBJ whole genome shotgun (WGS) entry which is preliminary data.</text>
</comment>
<evidence type="ECO:0000313" key="4">
    <source>
        <dbReference type="EMBL" id="KKU34034.1"/>
    </source>
</evidence>
<dbReference type="AlphaFoldDB" id="A0A0G1PMK0"/>
<dbReference type="FunFam" id="3.40.50.1010:FF:000001">
    <property type="entry name" value="DNA polymerase I"/>
    <property type="match status" value="1"/>
</dbReference>
<feature type="non-terminal residue" evidence="4">
    <location>
        <position position="171"/>
    </location>
</feature>
<dbReference type="GO" id="GO:0033567">
    <property type="term" value="P:DNA replication, Okazaki fragment processing"/>
    <property type="evidence" value="ECO:0007669"/>
    <property type="project" value="InterPro"/>
</dbReference>
<dbReference type="GO" id="GO:0017108">
    <property type="term" value="F:5'-flap endonuclease activity"/>
    <property type="evidence" value="ECO:0007669"/>
    <property type="project" value="InterPro"/>
</dbReference>
<evidence type="ECO:0000256" key="1">
    <source>
        <dbReference type="ARBA" id="ARBA00022722"/>
    </source>
</evidence>
<dbReference type="Proteomes" id="UP000034705">
    <property type="component" value="Unassembled WGS sequence"/>
</dbReference>
<dbReference type="Pfam" id="PF02739">
    <property type="entry name" value="5_3_exonuc_N"/>
    <property type="match status" value="1"/>
</dbReference>
<evidence type="ECO:0000259" key="3">
    <source>
        <dbReference type="SMART" id="SM00475"/>
    </source>
</evidence>
<proteinExistence type="predicted"/>
<gene>
    <name evidence="4" type="ORF">UX45_C0005G0044</name>
</gene>
<evidence type="ECO:0000256" key="2">
    <source>
        <dbReference type="ARBA" id="ARBA00022801"/>
    </source>
</evidence>
<accession>A0A0G1PMK0</accession>
<dbReference type="GO" id="GO:0008409">
    <property type="term" value="F:5'-3' exonuclease activity"/>
    <property type="evidence" value="ECO:0007669"/>
    <property type="project" value="InterPro"/>
</dbReference>